<keyword evidence="3" id="KW-1185">Reference proteome</keyword>
<proteinExistence type="predicted"/>
<dbReference type="UniPathway" id="UPA00002">
    <property type="reaction ID" value="UER00468"/>
</dbReference>
<dbReference type="PANTHER" id="PTHR10889">
    <property type="entry name" value="DEOXYRIBOSE-PHOSPHATE ALDOLASE"/>
    <property type="match status" value="1"/>
</dbReference>
<dbReference type="GO" id="GO:0016052">
    <property type="term" value="P:carbohydrate catabolic process"/>
    <property type="evidence" value="ECO:0007669"/>
    <property type="project" value="TreeGrafter"/>
</dbReference>
<organism evidence="2 3">
    <name type="scientific">Psilocybe cyanescens</name>
    <dbReference type="NCBI Taxonomy" id="93625"/>
    <lineage>
        <taxon>Eukaryota</taxon>
        <taxon>Fungi</taxon>
        <taxon>Dikarya</taxon>
        <taxon>Basidiomycota</taxon>
        <taxon>Agaricomycotina</taxon>
        <taxon>Agaricomycetes</taxon>
        <taxon>Agaricomycetidae</taxon>
        <taxon>Agaricales</taxon>
        <taxon>Agaricineae</taxon>
        <taxon>Strophariaceae</taxon>
        <taxon>Psilocybe</taxon>
    </lineage>
</organism>
<dbReference type="STRING" id="93625.A0A409XEL8"/>
<accession>A0A409XEL8</accession>
<reference evidence="2 3" key="1">
    <citation type="journal article" date="2018" name="Evol. Lett.">
        <title>Horizontal gene cluster transfer increased hallucinogenic mushroom diversity.</title>
        <authorList>
            <person name="Reynolds H.T."/>
            <person name="Vijayakumar V."/>
            <person name="Gluck-Thaler E."/>
            <person name="Korotkin H.B."/>
            <person name="Matheny P.B."/>
            <person name="Slot J.C."/>
        </authorList>
    </citation>
    <scope>NUCLEOTIDE SEQUENCE [LARGE SCALE GENOMIC DNA]</scope>
    <source>
        <strain evidence="2 3">2631</strain>
    </source>
</reference>
<dbReference type="SUPFAM" id="SSF51569">
    <property type="entry name" value="Aldolase"/>
    <property type="match status" value="1"/>
</dbReference>
<dbReference type="GO" id="GO:0004139">
    <property type="term" value="F:deoxyribose-phosphate aldolase activity"/>
    <property type="evidence" value="ECO:0007669"/>
    <property type="project" value="InterPro"/>
</dbReference>
<dbReference type="PANTHER" id="PTHR10889:SF1">
    <property type="entry name" value="DEOXYRIBOSE-PHOSPHATE ALDOLASE"/>
    <property type="match status" value="1"/>
</dbReference>
<dbReference type="EMBL" id="NHYD01001921">
    <property type="protein sequence ID" value="PPQ89210.1"/>
    <property type="molecule type" value="Genomic_DNA"/>
</dbReference>
<dbReference type="GO" id="GO:0046386">
    <property type="term" value="P:deoxyribose phosphate catabolic process"/>
    <property type="evidence" value="ECO:0007669"/>
    <property type="project" value="UniProtKB-UniPathway"/>
</dbReference>
<evidence type="ECO:0000256" key="1">
    <source>
        <dbReference type="ARBA" id="ARBA00022490"/>
    </source>
</evidence>
<dbReference type="Proteomes" id="UP000283269">
    <property type="component" value="Unassembled WGS sequence"/>
</dbReference>
<gene>
    <name evidence="2" type="ORF">CVT25_001281</name>
</gene>
<evidence type="ECO:0000313" key="3">
    <source>
        <dbReference type="Proteomes" id="UP000283269"/>
    </source>
</evidence>
<sequence length="158" mass="17232">MLRGRIPSGCWISRGQSLVNPSIYPASRDHYSEAQEVIKDGAVEIDTVIPVGLLPSDVPQYREIYNHLKTIISASSPVPVRVIIETGLIPSPEFKIAACVLAAEAEAAFVKTSTGFVSGGGATKEDVCLVCKTARYKSMCKSKRLELFAPSKLVRRYF</sequence>
<dbReference type="OrthoDB" id="70823at2759"/>
<protein>
    <submittedName>
        <fullName evidence="2">Uncharacterized protein</fullName>
    </submittedName>
</protein>
<name>A0A409XEL8_PSICY</name>
<keyword evidence="1" id="KW-0963">Cytoplasm</keyword>
<dbReference type="InterPro" id="IPR002915">
    <property type="entry name" value="DeoC/FbaB/LacD_aldolase"/>
</dbReference>
<dbReference type="Gene3D" id="3.20.20.70">
    <property type="entry name" value="Aldolase class I"/>
    <property type="match status" value="1"/>
</dbReference>
<dbReference type="InParanoid" id="A0A409XEL8"/>
<dbReference type="GO" id="GO:0009264">
    <property type="term" value="P:deoxyribonucleotide catabolic process"/>
    <property type="evidence" value="ECO:0007669"/>
    <property type="project" value="InterPro"/>
</dbReference>
<dbReference type="SMART" id="SM01133">
    <property type="entry name" value="DeoC"/>
    <property type="match status" value="1"/>
</dbReference>
<dbReference type="InterPro" id="IPR013785">
    <property type="entry name" value="Aldolase_TIM"/>
</dbReference>
<dbReference type="InterPro" id="IPR011343">
    <property type="entry name" value="DeoC"/>
</dbReference>
<dbReference type="GO" id="GO:0005737">
    <property type="term" value="C:cytoplasm"/>
    <property type="evidence" value="ECO:0007669"/>
    <property type="project" value="InterPro"/>
</dbReference>
<dbReference type="AlphaFoldDB" id="A0A409XEL8"/>
<comment type="caution">
    <text evidence="2">The sequence shown here is derived from an EMBL/GenBank/DDBJ whole genome shotgun (WGS) entry which is preliminary data.</text>
</comment>
<evidence type="ECO:0000313" key="2">
    <source>
        <dbReference type="EMBL" id="PPQ89210.1"/>
    </source>
</evidence>